<comment type="caution">
    <text evidence="1">The sequence shown here is derived from an EMBL/GenBank/DDBJ whole genome shotgun (WGS) entry which is preliminary data.</text>
</comment>
<organism evidence="1 2">
    <name type="scientific">Mycobacterium paragordonae</name>
    <dbReference type="NCBI Taxonomy" id="1389713"/>
    <lineage>
        <taxon>Bacteria</taxon>
        <taxon>Bacillati</taxon>
        <taxon>Actinomycetota</taxon>
        <taxon>Actinomycetes</taxon>
        <taxon>Mycobacteriales</taxon>
        <taxon>Mycobacteriaceae</taxon>
        <taxon>Mycobacterium</taxon>
    </lineage>
</organism>
<dbReference type="Proteomes" id="UP001229081">
    <property type="component" value="Unassembled WGS sequence"/>
</dbReference>
<accession>A0AAJ1S8P3</accession>
<dbReference type="AlphaFoldDB" id="A0AAJ1S8P3"/>
<dbReference type="RefSeq" id="WP_133437148.1">
    <property type="nucleotide sequence ID" value="NZ_JAUFSA010000004.1"/>
</dbReference>
<proteinExistence type="predicted"/>
<dbReference type="EMBL" id="JAUFSA010000004">
    <property type="protein sequence ID" value="MDP7739260.1"/>
    <property type="molecule type" value="Genomic_DNA"/>
</dbReference>
<name>A0AAJ1S8P3_9MYCO</name>
<evidence type="ECO:0000313" key="1">
    <source>
        <dbReference type="EMBL" id="MDP7739260.1"/>
    </source>
</evidence>
<protein>
    <submittedName>
        <fullName evidence="1">Uncharacterized protein</fullName>
    </submittedName>
</protein>
<gene>
    <name evidence="1" type="ORF">QXL92_31495</name>
</gene>
<reference evidence="1" key="1">
    <citation type="submission" date="2023-06" db="EMBL/GenBank/DDBJ databases">
        <title>Identification of two novel mycobacterium reveal diversities and complexities of Mycobacterium gordonae clade.</title>
        <authorList>
            <person name="Matsumoto Y."/>
            <person name="Nakamura S."/>
            <person name="Motooka D."/>
            <person name="Fukushima K."/>
        </authorList>
    </citation>
    <scope>NUCLEOTIDE SEQUENCE</scope>
    <source>
        <strain evidence="1">TY812</strain>
    </source>
</reference>
<evidence type="ECO:0000313" key="2">
    <source>
        <dbReference type="Proteomes" id="UP001229081"/>
    </source>
</evidence>
<sequence length="239" mass="26288">MNIWDQLAHQAHTLLTRPRRTDLTPAVTLVQSLHPHNPHTPAAICAHLDTATTVLPTLARYARNGDPHALLMAAVLMRHPLRRIADLADPDGYHASDRDARDNDTLTIFFTLIRTTAEPHILTARYLYNATLNKVLAARPRTGTPAAATRVDPHAAILDRTDHGTTTDRTAHLLAQARDHRIITALEYRTLATLYLNADIYNPTAAAHALGANTGAVERRAQRAIRKLCTHFETAATAA</sequence>